<name>A0AAW6TXA5_9BACT</name>
<protein>
    <recommendedName>
        <fullName evidence="3">Zinc-finger domain-containing protein</fullName>
    </recommendedName>
</protein>
<reference evidence="1" key="1">
    <citation type="submission" date="2023-05" db="EMBL/GenBank/DDBJ databases">
        <title>Anaerotaeda fermentans gen. nov., sp. nov., a novel anaerobic planctomycete of the new family within the order Sedimentisphaerales isolated from Taman Peninsula, Russia.</title>
        <authorList>
            <person name="Khomyakova M.A."/>
            <person name="Merkel A.Y."/>
            <person name="Slobodkin A.I."/>
        </authorList>
    </citation>
    <scope>NUCLEOTIDE SEQUENCE</scope>
    <source>
        <strain evidence="1">M17dextr</strain>
    </source>
</reference>
<dbReference type="Proteomes" id="UP001431776">
    <property type="component" value="Unassembled WGS sequence"/>
</dbReference>
<organism evidence="1 2">
    <name type="scientific">Anaerobaca lacustris</name>
    <dbReference type="NCBI Taxonomy" id="3044600"/>
    <lineage>
        <taxon>Bacteria</taxon>
        <taxon>Pseudomonadati</taxon>
        <taxon>Planctomycetota</taxon>
        <taxon>Phycisphaerae</taxon>
        <taxon>Sedimentisphaerales</taxon>
        <taxon>Anaerobacaceae</taxon>
        <taxon>Anaerobaca</taxon>
    </lineage>
</organism>
<dbReference type="RefSeq" id="WP_349244661.1">
    <property type="nucleotide sequence ID" value="NZ_JASCXX010000009.1"/>
</dbReference>
<dbReference type="EMBL" id="JASCXX010000009">
    <property type="protein sequence ID" value="MDI6449255.1"/>
    <property type="molecule type" value="Genomic_DNA"/>
</dbReference>
<evidence type="ECO:0008006" key="3">
    <source>
        <dbReference type="Google" id="ProtNLM"/>
    </source>
</evidence>
<accession>A0AAW6TXA5</accession>
<keyword evidence="2" id="KW-1185">Reference proteome</keyword>
<sequence>MVAFDGSESCREAEAYYHDYLQNPNGSSVPHSVLVHIEECAICRQRVRMLREALCELDEGSPSALSQRDSQLIADLQSHFEHLDEPLACAHVRPFLCRLLSASVRIRIPTPVTVHIDQCTQCADDLDSLRQLRLGADRLARLSLLYREGGRQDPHLCLPARSHSAAVAAANLEGVSAEILDHLCVCLHCRNAVYQHRQRLLDHAEREADQPGSLFCERISTAELFDCVVFYGQQPEFLQGAERRALCEHVRACSRCLERMQQIHRAVFGIAERTDSGVISVYTVDSLGRTIRQDALPASYEAYPIDVRVERRDPATAASDVGFAGRLAHRLGGPTVKPLARAAFLAVAMIPLAVLFVVSMPSASGLSVRQVDQTLASARTLHMAVFRTGKSEPIHQLWVSRGRGIVISETASERRVYDLTNRRMTVIQPGLGTVEHTNLDRSDGEAVERSVRRILESSLLDAPLDAELSRQTAPPEPELAGLDVYELTWDRSPDARRAPLPGRLQIYVDPVTRLPRRQEVYSWVPALNDWHIQTSLYAYPADDEIEARRRKLLSEK</sequence>
<comment type="caution">
    <text evidence="1">The sequence shown here is derived from an EMBL/GenBank/DDBJ whole genome shotgun (WGS) entry which is preliminary data.</text>
</comment>
<evidence type="ECO:0000313" key="2">
    <source>
        <dbReference type="Proteomes" id="UP001431776"/>
    </source>
</evidence>
<gene>
    <name evidence="1" type="ORF">QJ522_09395</name>
</gene>
<evidence type="ECO:0000313" key="1">
    <source>
        <dbReference type="EMBL" id="MDI6449255.1"/>
    </source>
</evidence>
<proteinExistence type="predicted"/>
<dbReference type="AlphaFoldDB" id="A0AAW6TXA5"/>